<organism evidence="1 2">
    <name type="scientific">Heterorhabditis bacteriophora</name>
    <name type="common">Entomopathogenic nematode worm</name>
    <dbReference type="NCBI Taxonomy" id="37862"/>
    <lineage>
        <taxon>Eukaryota</taxon>
        <taxon>Metazoa</taxon>
        <taxon>Ecdysozoa</taxon>
        <taxon>Nematoda</taxon>
        <taxon>Chromadorea</taxon>
        <taxon>Rhabditida</taxon>
        <taxon>Rhabditina</taxon>
        <taxon>Rhabditomorpha</taxon>
        <taxon>Strongyloidea</taxon>
        <taxon>Heterorhabditidae</taxon>
        <taxon>Heterorhabditis</taxon>
    </lineage>
</organism>
<dbReference type="AlphaFoldDB" id="A0A1I7WG47"/>
<keyword evidence="1" id="KW-1185">Reference proteome</keyword>
<name>A0A1I7WG47_HETBA</name>
<evidence type="ECO:0000313" key="1">
    <source>
        <dbReference type="Proteomes" id="UP000095283"/>
    </source>
</evidence>
<proteinExistence type="predicted"/>
<sequence>MNMAEILIIRNELLIFPWMKYVFRDRHGLIRYQKQTWTMMRKTPYSSLKLIIIEIHISN</sequence>
<reference evidence="2" key="1">
    <citation type="submission" date="2016-11" db="UniProtKB">
        <authorList>
            <consortium name="WormBaseParasite"/>
        </authorList>
    </citation>
    <scope>IDENTIFICATION</scope>
</reference>
<dbReference type="Proteomes" id="UP000095283">
    <property type="component" value="Unplaced"/>
</dbReference>
<evidence type="ECO:0000313" key="2">
    <source>
        <dbReference type="WBParaSite" id="Hba_03901"/>
    </source>
</evidence>
<accession>A0A1I7WG47</accession>
<dbReference type="WBParaSite" id="Hba_03901">
    <property type="protein sequence ID" value="Hba_03901"/>
    <property type="gene ID" value="Hba_03901"/>
</dbReference>
<protein>
    <submittedName>
        <fullName evidence="2">Uncharacterized protein</fullName>
    </submittedName>
</protein>